<dbReference type="PANTHER" id="PTHR35527:SF2">
    <property type="entry name" value="HYDROLASE"/>
    <property type="match status" value="1"/>
</dbReference>
<evidence type="ECO:0000256" key="2">
    <source>
        <dbReference type="ARBA" id="ARBA00022801"/>
    </source>
</evidence>
<dbReference type="PANTHER" id="PTHR35527">
    <property type="entry name" value="CHOLOYLGLYCINE HYDROLASE"/>
    <property type="match status" value="1"/>
</dbReference>
<reference evidence="6 7" key="1">
    <citation type="submission" date="2022-01" db="EMBL/GenBank/DDBJ databases">
        <title>Dethiosulfovibrio faecalis sp. nov., a novel proteolytic, non-sulfur-reducing bacterium isolated from a marine aquaculture solid waste bioreactor.</title>
        <authorList>
            <person name="Grabowski S."/>
            <person name="Apolinario E."/>
            <person name="Schneider N."/>
            <person name="Marshall C.W."/>
            <person name="Sowers K.R."/>
        </authorList>
    </citation>
    <scope>NUCLEOTIDE SEQUENCE [LARGE SCALE GENOMIC DNA]</scope>
    <source>
        <strain evidence="6 7">DSM 12537</strain>
    </source>
</reference>
<dbReference type="InterPro" id="IPR029055">
    <property type="entry name" value="Ntn_hydrolases_N"/>
</dbReference>
<dbReference type="EMBL" id="JAKGUD010000005">
    <property type="protein sequence ID" value="MCF4142406.1"/>
    <property type="molecule type" value="Genomic_DNA"/>
</dbReference>
<evidence type="ECO:0000259" key="5">
    <source>
        <dbReference type="Pfam" id="PF02275"/>
    </source>
</evidence>
<dbReference type="Proteomes" id="UP001200430">
    <property type="component" value="Unassembled WGS sequence"/>
</dbReference>
<feature type="chain" id="PRO_5047017426" evidence="4">
    <location>
        <begin position="26"/>
        <end position="369"/>
    </location>
</feature>
<feature type="signal peptide" evidence="4">
    <location>
        <begin position="1"/>
        <end position="25"/>
    </location>
</feature>
<dbReference type="InterPro" id="IPR029132">
    <property type="entry name" value="CBAH/NAAA_C"/>
</dbReference>
<feature type="region of interest" description="Disordered" evidence="3">
    <location>
        <begin position="322"/>
        <end position="347"/>
    </location>
</feature>
<dbReference type="InterPro" id="IPR052193">
    <property type="entry name" value="Peptidase_C59"/>
</dbReference>
<keyword evidence="4" id="KW-0732">Signal</keyword>
<comment type="similarity">
    <text evidence="1">Belongs to the peptidase C59 family.</text>
</comment>
<dbReference type="GO" id="GO:0016787">
    <property type="term" value="F:hydrolase activity"/>
    <property type="evidence" value="ECO:0007669"/>
    <property type="project" value="UniProtKB-KW"/>
</dbReference>
<evidence type="ECO:0000256" key="4">
    <source>
        <dbReference type="SAM" id="SignalP"/>
    </source>
</evidence>
<sequence>MKKLRITLILFIVFSSLTMKGSACSISLLGNDQKTLIARNMDWPEPTGMVLKNLSGIEKTAMLSPDGSTPYTWTSSYGSITFDLVVETRSYGELSAPGCGLNEAGFYAATLFVDPPKYPGPGSKPFLSCIEVARVLLDTCSNVSEALSKFNEFGITGLVIDDELSCDMHWFLADKEGNCAIVEFPPENSGTISVNYPGKKCMTNDYYGPSYANLARYQGFGGTLPIPSDEHKRTSDVRFVRDVYFSEEVMAKEDISKDDGFFVMGKVAQTEGTKGSDSPTDWTIVYDLKGLNLSWTAVNNELRRDIDLTRLDFSSSEKVTSMDIQSSGSGDVTSNFGEKTEGTSSGCNVGATSSTLALLLVPLVFMGKR</sequence>
<dbReference type="SUPFAM" id="SSF56235">
    <property type="entry name" value="N-terminal nucleophile aminohydrolases (Ntn hydrolases)"/>
    <property type="match status" value="1"/>
</dbReference>
<evidence type="ECO:0000313" key="7">
    <source>
        <dbReference type="Proteomes" id="UP001200430"/>
    </source>
</evidence>
<dbReference type="Pfam" id="PF02275">
    <property type="entry name" value="CBAH"/>
    <property type="match status" value="1"/>
</dbReference>
<feature type="domain" description="Choloylglycine hydrolase/NAAA C-terminal" evidence="5">
    <location>
        <begin position="25"/>
        <end position="319"/>
    </location>
</feature>
<organism evidence="6 7">
    <name type="scientific">Dethiosulfovibrio marinus</name>
    <dbReference type="NCBI Taxonomy" id="133532"/>
    <lineage>
        <taxon>Bacteria</taxon>
        <taxon>Thermotogati</taxon>
        <taxon>Synergistota</taxon>
        <taxon>Synergistia</taxon>
        <taxon>Synergistales</taxon>
        <taxon>Dethiosulfovibrionaceae</taxon>
        <taxon>Dethiosulfovibrio</taxon>
    </lineage>
</organism>
<name>A0ABS9EPI0_9BACT</name>
<evidence type="ECO:0000256" key="1">
    <source>
        <dbReference type="ARBA" id="ARBA00006625"/>
    </source>
</evidence>
<proteinExistence type="inferred from homology"/>
<evidence type="ECO:0000313" key="6">
    <source>
        <dbReference type="EMBL" id="MCF4142406.1"/>
    </source>
</evidence>
<comment type="caution">
    <text evidence="6">The sequence shown here is derived from an EMBL/GenBank/DDBJ whole genome shotgun (WGS) entry which is preliminary data.</text>
</comment>
<gene>
    <name evidence="6" type="ORF">L2W38_06230</name>
</gene>
<dbReference type="Gene3D" id="3.60.60.10">
    <property type="entry name" value="Penicillin V Acylase, Chain A"/>
    <property type="match status" value="1"/>
</dbReference>
<dbReference type="RefSeq" id="WP_236099135.1">
    <property type="nucleotide sequence ID" value="NZ_JAKGUD010000005.1"/>
</dbReference>
<protein>
    <submittedName>
        <fullName evidence="6">Linear amide C-N hydrolase</fullName>
    </submittedName>
</protein>
<accession>A0ABS9EPI0</accession>
<keyword evidence="7" id="KW-1185">Reference proteome</keyword>
<keyword evidence="2 6" id="KW-0378">Hydrolase</keyword>
<evidence type="ECO:0000256" key="3">
    <source>
        <dbReference type="SAM" id="MobiDB-lite"/>
    </source>
</evidence>